<organism evidence="2 3">
    <name type="scientific">Candidatus Nomurabacteria bacterium RIFCSPLOWO2_01_FULL_33_24</name>
    <dbReference type="NCBI Taxonomy" id="1801765"/>
    <lineage>
        <taxon>Bacteria</taxon>
        <taxon>Candidatus Nomuraibacteriota</taxon>
    </lineage>
</organism>
<dbReference type="EMBL" id="MFUP01000006">
    <property type="protein sequence ID" value="OGI88066.1"/>
    <property type="molecule type" value="Genomic_DNA"/>
</dbReference>
<name>A0A1F6X1S7_9BACT</name>
<keyword evidence="1" id="KW-0472">Membrane</keyword>
<protein>
    <submittedName>
        <fullName evidence="2">Uncharacterized protein</fullName>
    </submittedName>
</protein>
<sequence length="110" mass="13421">MFPFLNKTKNRPFKDINNLEIHPRRDWNTFIKIFFVLIVLMIIFNLYLFSQINREEIFQISEDNITKGKTIDRKNLEEILNYFDKKDQKFNEILKSNFDQITPSNEFPIQ</sequence>
<comment type="caution">
    <text evidence="2">The sequence shown here is derived from an EMBL/GenBank/DDBJ whole genome shotgun (WGS) entry which is preliminary data.</text>
</comment>
<dbReference type="AlphaFoldDB" id="A0A1F6X1S7"/>
<accession>A0A1F6X1S7</accession>
<feature type="transmembrane region" description="Helical" evidence="1">
    <location>
        <begin position="29"/>
        <end position="49"/>
    </location>
</feature>
<proteinExistence type="predicted"/>
<reference evidence="2 3" key="1">
    <citation type="journal article" date="2016" name="Nat. Commun.">
        <title>Thousands of microbial genomes shed light on interconnected biogeochemical processes in an aquifer system.</title>
        <authorList>
            <person name="Anantharaman K."/>
            <person name="Brown C.T."/>
            <person name="Hug L.A."/>
            <person name="Sharon I."/>
            <person name="Castelle C.J."/>
            <person name="Probst A.J."/>
            <person name="Thomas B.C."/>
            <person name="Singh A."/>
            <person name="Wilkins M.J."/>
            <person name="Karaoz U."/>
            <person name="Brodie E.L."/>
            <person name="Williams K.H."/>
            <person name="Hubbard S.S."/>
            <person name="Banfield J.F."/>
        </authorList>
    </citation>
    <scope>NUCLEOTIDE SEQUENCE [LARGE SCALE GENOMIC DNA]</scope>
</reference>
<keyword evidence="1" id="KW-0812">Transmembrane</keyword>
<evidence type="ECO:0000256" key="1">
    <source>
        <dbReference type="SAM" id="Phobius"/>
    </source>
</evidence>
<gene>
    <name evidence="2" type="ORF">A2995_01810</name>
</gene>
<evidence type="ECO:0000313" key="3">
    <source>
        <dbReference type="Proteomes" id="UP000185809"/>
    </source>
</evidence>
<dbReference type="Proteomes" id="UP000185809">
    <property type="component" value="Unassembled WGS sequence"/>
</dbReference>
<evidence type="ECO:0000313" key="2">
    <source>
        <dbReference type="EMBL" id="OGI88066.1"/>
    </source>
</evidence>
<keyword evidence="1" id="KW-1133">Transmembrane helix</keyword>